<evidence type="ECO:0000259" key="2">
    <source>
        <dbReference type="PROSITE" id="PS51828"/>
    </source>
</evidence>
<reference evidence="3" key="1">
    <citation type="submission" date="2017-12" db="EMBL/GenBank/DDBJ databases">
        <title>High-resolution comparative analysis of great ape genomes.</title>
        <authorList>
            <person name="Pollen A."/>
            <person name="Hastie A."/>
            <person name="Hormozdiari F."/>
            <person name="Dougherty M."/>
            <person name="Liu R."/>
            <person name="Chaisson M."/>
            <person name="Hoppe E."/>
            <person name="Hill C."/>
            <person name="Pang A."/>
            <person name="Hillier L."/>
            <person name="Baker C."/>
            <person name="Armstrong J."/>
            <person name="Shendure J."/>
            <person name="Paten B."/>
            <person name="Wilson R."/>
            <person name="Chao H."/>
            <person name="Schneider V."/>
            <person name="Ventura M."/>
            <person name="Kronenberg Z."/>
            <person name="Murali S."/>
            <person name="Gordon D."/>
            <person name="Cantsilieris S."/>
            <person name="Munson K."/>
            <person name="Nelson B."/>
            <person name="Raja A."/>
            <person name="Underwood J."/>
            <person name="Diekhans M."/>
            <person name="Fiddes I."/>
            <person name="Haussler D."/>
            <person name="Eichler E."/>
        </authorList>
    </citation>
    <scope>NUCLEOTIDE SEQUENCE [LARGE SCALE GENOMIC DNA]</scope>
    <source>
        <strain evidence="3">Susie</strain>
    </source>
</reference>
<comment type="caution">
    <text evidence="3">The sequence shown here is derived from an EMBL/GenBank/DDBJ whole genome shotgun (WGS) entry which is preliminary data.</text>
</comment>
<accession>A0A2J8X9V1</accession>
<evidence type="ECO:0000313" key="3">
    <source>
        <dbReference type="EMBL" id="PNJ78815.1"/>
    </source>
</evidence>
<dbReference type="InterPro" id="IPR057333">
    <property type="entry name" value="SEA_Gpr126"/>
</dbReference>
<dbReference type="PROSITE" id="PS51828">
    <property type="entry name" value="PTX_2"/>
    <property type="match status" value="1"/>
</dbReference>
<gene>
    <name evidence="3" type="ORF">CR201_G0003789</name>
</gene>
<dbReference type="InterPro" id="IPR001759">
    <property type="entry name" value="PTX_dom"/>
</dbReference>
<feature type="domain" description="Pentraxin (PTX)" evidence="2">
    <location>
        <begin position="1"/>
        <end position="51"/>
    </location>
</feature>
<dbReference type="Pfam" id="PF25307">
    <property type="entry name" value="SEA_Gpr126"/>
    <property type="match status" value="1"/>
</dbReference>
<comment type="caution">
    <text evidence="1">Lacks conserved residue(s) required for the propagation of feature annotation.</text>
</comment>
<sequence length="227" mass="25883">DIYNFRLWNFTMNAKILSNLSCNVKGNVVDWQNDFWNIPNLALKAESNLSCGSYLIPLPAAELASCADLGTLCQDGIIYRISVVIQNILRHPEVKVQSKVAEWLNSTFQNWNYMVYVINISFHLSAGEDKIKVKRSLENEPRLVLWALLVYNATNNTNLEGKIIQQKLLKNNESLDEGLRLHTVNVRQLGHCLAVEEPKGYYWPSIPPSEYVLPCPDKPGFSASRMW</sequence>
<proteinExistence type="predicted"/>
<organism evidence="3">
    <name type="scientific">Pongo abelii</name>
    <name type="common">Sumatran orangutan</name>
    <name type="synonym">Pongo pygmaeus abelii</name>
    <dbReference type="NCBI Taxonomy" id="9601"/>
    <lineage>
        <taxon>Eukaryota</taxon>
        <taxon>Metazoa</taxon>
        <taxon>Chordata</taxon>
        <taxon>Craniata</taxon>
        <taxon>Vertebrata</taxon>
        <taxon>Euteleostomi</taxon>
        <taxon>Mammalia</taxon>
        <taxon>Eutheria</taxon>
        <taxon>Euarchontoglires</taxon>
        <taxon>Primates</taxon>
        <taxon>Haplorrhini</taxon>
        <taxon>Catarrhini</taxon>
        <taxon>Hominidae</taxon>
        <taxon>Pongo</taxon>
    </lineage>
</organism>
<dbReference type="EMBL" id="NDHI03003369">
    <property type="protein sequence ID" value="PNJ78815.1"/>
    <property type="molecule type" value="Genomic_DNA"/>
</dbReference>
<name>A0A2J8X9V1_PONAB</name>
<feature type="non-terminal residue" evidence="3">
    <location>
        <position position="1"/>
    </location>
</feature>
<evidence type="ECO:0000256" key="1">
    <source>
        <dbReference type="PROSITE-ProRule" id="PRU01172"/>
    </source>
</evidence>
<dbReference type="AlphaFoldDB" id="A0A2J8X9V1"/>
<protein>
    <submittedName>
        <fullName evidence="3">ADGRG6 isoform 9</fullName>
    </submittedName>
</protein>